<feature type="non-terminal residue" evidence="1">
    <location>
        <position position="181"/>
    </location>
</feature>
<gene>
    <name evidence="1" type="ORF">KUCAC02_003587</name>
</gene>
<proteinExistence type="predicted"/>
<name>A0ACB9WMQ7_CHAAC</name>
<dbReference type="EMBL" id="CM043798">
    <property type="protein sequence ID" value="KAI4814391.1"/>
    <property type="molecule type" value="Genomic_DNA"/>
</dbReference>
<evidence type="ECO:0000313" key="1">
    <source>
        <dbReference type="EMBL" id="KAI4814391.1"/>
    </source>
</evidence>
<sequence>MSSGSAQDVAVEHFLRDIERRSKRLHCAVIGCEEERPRSDMNLLYRKSRLDWRQRDQTEVKEFQPKRPFSHRWQSQRFGVFPPPLPDGFHDDAGVPGPVPHSCASAMAPRSQSCHAVGAGDSLENGDDSDTQSQHGGRCPPHQTQTSPQHSPQHRPATAEDSVTRRPPRSLTHTNTQRRKI</sequence>
<organism evidence="1 2">
    <name type="scientific">Chaenocephalus aceratus</name>
    <name type="common">Blackfin icefish</name>
    <name type="synonym">Chaenichthys aceratus</name>
    <dbReference type="NCBI Taxonomy" id="36190"/>
    <lineage>
        <taxon>Eukaryota</taxon>
        <taxon>Metazoa</taxon>
        <taxon>Chordata</taxon>
        <taxon>Craniata</taxon>
        <taxon>Vertebrata</taxon>
        <taxon>Euteleostomi</taxon>
        <taxon>Actinopterygii</taxon>
        <taxon>Neopterygii</taxon>
        <taxon>Teleostei</taxon>
        <taxon>Neoteleostei</taxon>
        <taxon>Acanthomorphata</taxon>
        <taxon>Eupercaria</taxon>
        <taxon>Perciformes</taxon>
        <taxon>Notothenioidei</taxon>
        <taxon>Channichthyidae</taxon>
        <taxon>Chaenocephalus</taxon>
    </lineage>
</organism>
<comment type="caution">
    <text evidence="1">The sequence shown here is derived from an EMBL/GenBank/DDBJ whole genome shotgun (WGS) entry which is preliminary data.</text>
</comment>
<dbReference type="Proteomes" id="UP001057452">
    <property type="component" value="Chromosome 14"/>
</dbReference>
<protein>
    <submittedName>
        <fullName evidence="1">Uncharacterized protein</fullName>
    </submittedName>
</protein>
<keyword evidence="2" id="KW-1185">Reference proteome</keyword>
<evidence type="ECO:0000313" key="2">
    <source>
        <dbReference type="Proteomes" id="UP001057452"/>
    </source>
</evidence>
<reference evidence="1" key="1">
    <citation type="submission" date="2022-05" db="EMBL/GenBank/DDBJ databases">
        <title>Chromosome-level genome of Chaenocephalus aceratus.</title>
        <authorList>
            <person name="Park H."/>
        </authorList>
    </citation>
    <scope>NUCLEOTIDE SEQUENCE</scope>
    <source>
        <strain evidence="1">KU_202001</strain>
    </source>
</reference>
<accession>A0ACB9WMQ7</accession>